<proteinExistence type="predicted"/>
<evidence type="ECO:0008006" key="3">
    <source>
        <dbReference type="Google" id="ProtNLM"/>
    </source>
</evidence>
<dbReference type="SUPFAM" id="SSF51735">
    <property type="entry name" value="NAD(P)-binding Rossmann-fold domains"/>
    <property type="match status" value="1"/>
</dbReference>
<dbReference type="EMBL" id="JAZHXJ010000103">
    <property type="protein sequence ID" value="KAL1874740.1"/>
    <property type="molecule type" value="Genomic_DNA"/>
</dbReference>
<accession>A0ABR3XGF2</accession>
<name>A0ABR3XGF2_9PEZI</name>
<reference evidence="1 2" key="1">
    <citation type="journal article" date="2024" name="Commun. Biol.">
        <title>Comparative genomic analysis of thermophilic fungi reveals convergent evolutionary adaptations and gene losses.</title>
        <authorList>
            <person name="Steindorff A.S."/>
            <person name="Aguilar-Pontes M.V."/>
            <person name="Robinson A.J."/>
            <person name="Andreopoulos B."/>
            <person name="LaButti K."/>
            <person name="Kuo A."/>
            <person name="Mondo S."/>
            <person name="Riley R."/>
            <person name="Otillar R."/>
            <person name="Haridas S."/>
            <person name="Lipzen A."/>
            <person name="Grimwood J."/>
            <person name="Schmutz J."/>
            <person name="Clum A."/>
            <person name="Reid I.D."/>
            <person name="Moisan M.C."/>
            <person name="Butler G."/>
            <person name="Nguyen T.T.M."/>
            <person name="Dewar K."/>
            <person name="Conant G."/>
            <person name="Drula E."/>
            <person name="Henrissat B."/>
            <person name="Hansel C."/>
            <person name="Singer S."/>
            <person name="Hutchinson M.I."/>
            <person name="de Vries R.P."/>
            <person name="Natvig D.O."/>
            <person name="Powell A.J."/>
            <person name="Tsang A."/>
            <person name="Grigoriev I.V."/>
        </authorList>
    </citation>
    <scope>NUCLEOTIDE SEQUENCE [LARGE SCALE GENOMIC DNA]</scope>
    <source>
        <strain evidence="1 2">ATCC 24622</strain>
    </source>
</reference>
<protein>
    <recommendedName>
        <fullName evidence="3">NAD(P)-binding domain-containing protein</fullName>
    </recommendedName>
</protein>
<comment type="caution">
    <text evidence="1">The sequence shown here is derived from an EMBL/GenBank/DDBJ whole genome shotgun (WGS) entry which is preliminary data.</text>
</comment>
<gene>
    <name evidence="1" type="ORF">VTK73DRAFT_268</name>
</gene>
<sequence length="226" mass="24503">MKIILTGATGFIGGAVLRQCLTNDNISHVFVLTRKPLPEAVSGNGKVTVIIHDDFSTYSPEVLEKVAGAEGCIWAVGGRATQFSDVNTAKKVSVDYTIAAAKAFIAALAPELLSRKGNKFRFVFCSGKFAEWDQQKRLSFMSDTRHIKGQVERGLCELADANADRFEVWCARPSGVLPTDAGLATKAIGKLYGAIGVDHLASAMIKVCLQGYPQRIIENDELLRIK</sequence>
<dbReference type="PANTHER" id="PTHR14097">
    <property type="entry name" value="OXIDOREDUCTASE HTATIP2"/>
    <property type="match status" value="1"/>
</dbReference>
<evidence type="ECO:0000313" key="2">
    <source>
        <dbReference type="Proteomes" id="UP001586593"/>
    </source>
</evidence>
<dbReference type="PANTHER" id="PTHR14097:SF9">
    <property type="entry name" value="EPIMERASE, PUTATIVE (AFU_ORTHOLOGUE AFUA_8G07320)-RELATED"/>
    <property type="match status" value="1"/>
</dbReference>
<dbReference type="Proteomes" id="UP001586593">
    <property type="component" value="Unassembled WGS sequence"/>
</dbReference>
<dbReference type="InterPro" id="IPR036291">
    <property type="entry name" value="NAD(P)-bd_dom_sf"/>
</dbReference>
<dbReference type="Gene3D" id="3.40.50.720">
    <property type="entry name" value="NAD(P)-binding Rossmann-like Domain"/>
    <property type="match status" value="1"/>
</dbReference>
<evidence type="ECO:0000313" key="1">
    <source>
        <dbReference type="EMBL" id="KAL1874740.1"/>
    </source>
</evidence>
<keyword evidence="2" id="KW-1185">Reference proteome</keyword>
<organism evidence="1 2">
    <name type="scientific">Phialemonium thermophilum</name>
    <dbReference type="NCBI Taxonomy" id="223376"/>
    <lineage>
        <taxon>Eukaryota</taxon>
        <taxon>Fungi</taxon>
        <taxon>Dikarya</taxon>
        <taxon>Ascomycota</taxon>
        <taxon>Pezizomycotina</taxon>
        <taxon>Sordariomycetes</taxon>
        <taxon>Sordariomycetidae</taxon>
        <taxon>Cephalothecales</taxon>
        <taxon>Cephalothecaceae</taxon>
        <taxon>Phialemonium</taxon>
    </lineage>
</organism>